<organism evidence="2 3">
    <name type="scientific">Trichostrongylus colubriformis</name>
    <name type="common">Black scour worm</name>
    <dbReference type="NCBI Taxonomy" id="6319"/>
    <lineage>
        <taxon>Eukaryota</taxon>
        <taxon>Metazoa</taxon>
        <taxon>Ecdysozoa</taxon>
        <taxon>Nematoda</taxon>
        <taxon>Chromadorea</taxon>
        <taxon>Rhabditida</taxon>
        <taxon>Rhabditina</taxon>
        <taxon>Rhabditomorpha</taxon>
        <taxon>Strongyloidea</taxon>
        <taxon>Trichostrongylidae</taxon>
        <taxon>Trichostrongylus</taxon>
    </lineage>
</organism>
<keyword evidence="1" id="KW-1133">Transmembrane helix</keyword>
<reference evidence="2 3" key="1">
    <citation type="submission" date="2019-10" db="EMBL/GenBank/DDBJ databases">
        <title>Assembly and Annotation for the nematode Trichostrongylus colubriformis.</title>
        <authorList>
            <person name="Martin J."/>
        </authorList>
    </citation>
    <scope>NUCLEOTIDE SEQUENCE [LARGE SCALE GENOMIC DNA]</scope>
    <source>
        <strain evidence="2">G859</strain>
        <tissue evidence="2">Whole worm</tissue>
    </source>
</reference>
<comment type="caution">
    <text evidence="2">The sequence shown here is derived from an EMBL/GenBank/DDBJ whole genome shotgun (WGS) entry which is preliminary data.</text>
</comment>
<evidence type="ECO:0000313" key="2">
    <source>
        <dbReference type="EMBL" id="KAK5974492.1"/>
    </source>
</evidence>
<keyword evidence="1" id="KW-0812">Transmembrane</keyword>
<evidence type="ECO:0000256" key="1">
    <source>
        <dbReference type="SAM" id="Phobius"/>
    </source>
</evidence>
<feature type="transmembrane region" description="Helical" evidence="1">
    <location>
        <begin position="29"/>
        <end position="51"/>
    </location>
</feature>
<keyword evidence="3" id="KW-1185">Reference proteome</keyword>
<dbReference type="Proteomes" id="UP001331761">
    <property type="component" value="Unassembled WGS sequence"/>
</dbReference>
<feature type="transmembrane region" description="Helical" evidence="1">
    <location>
        <begin position="63"/>
        <end position="84"/>
    </location>
</feature>
<dbReference type="EMBL" id="WIXE01014159">
    <property type="protein sequence ID" value="KAK5974492.1"/>
    <property type="molecule type" value="Genomic_DNA"/>
</dbReference>
<dbReference type="AlphaFoldDB" id="A0AAN8IM81"/>
<keyword evidence="1" id="KW-0472">Membrane</keyword>
<protein>
    <submittedName>
        <fullName evidence="2">Uncharacterized protein</fullName>
    </submittedName>
</protein>
<name>A0AAN8IM81_TRICO</name>
<evidence type="ECO:0000313" key="3">
    <source>
        <dbReference type="Proteomes" id="UP001331761"/>
    </source>
</evidence>
<proteinExistence type="predicted"/>
<sequence length="103" mass="11871">MSTTPQQEITEEFCIEHGVQIATSTYYRISLLSALLISTASVNFMVYLCLAHTKNSLFFHHNLRMMFFSLCLCCFAFDIINIAMKVKIIQCNGHVYKRQRHSG</sequence>
<gene>
    <name evidence="2" type="ORF">GCK32_006790</name>
</gene>
<accession>A0AAN8IM81</accession>